<comment type="caution">
    <text evidence="2">Lacks conserved residue(s) required for the propagation of feature annotation.</text>
</comment>
<dbReference type="EMBL" id="JACLYY010000012">
    <property type="protein sequence ID" value="MBM6738766.1"/>
    <property type="molecule type" value="Genomic_DNA"/>
</dbReference>
<evidence type="ECO:0000256" key="1">
    <source>
        <dbReference type="ARBA" id="ARBA00023027"/>
    </source>
</evidence>
<proteinExistence type="predicted"/>
<gene>
    <name evidence="4" type="ORF">H7U36_11775</name>
</gene>
<keyword evidence="5" id="KW-1185">Reference proteome</keyword>
<evidence type="ECO:0000256" key="2">
    <source>
        <dbReference type="PROSITE-ProRule" id="PRU00236"/>
    </source>
</evidence>
<keyword evidence="1" id="KW-0520">NAD</keyword>
<dbReference type="Gene3D" id="3.40.50.1220">
    <property type="entry name" value="TPP-binding domain"/>
    <property type="match status" value="1"/>
</dbReference>
<organism evidence="4 5">
    <name type="scientific">Faecalicatena fissicatena</name>
    <dbReference type="NCBI Taxonomy" id="290055"/>
    <lineage>
        <taxon>Bacteria</taxon>
        <taxon>Bacillati</taxon>
        <taxon>Bacillota</taxon>
        <taxon>Clostridia</taxon>
        <taxon>Lachnospirales</taxon>
        <taxon>Lachnospiraceae</taxon>
        <taxon>Faecalicatena</taxon>
    </lineage>
</organism>
<dbReference type="InterPro" id="IPR029035">
    <property type="entry name" value="DHS-like_NAD/FAD-binding_dom"/>
</dbReference>
<evidence type="ECO:0000313" key="5">
    <source>
        <dbReference type="Proteomes" id="UP000716906"/>
    </source>
</evidence>
<accession>A0ABS2EAU9</accession>
<dbReference type="InterPro" id="IPR026590">
    <property type="entry name" value="Ssirtuin_cat_dom"/>
</dbReference>
<feature type="binding site" evidence="2">
    <location>
        <position position="175"/>
    </location>
    <ligand>
        <name>Zn(2+)</name>
        <dbReference type="ChEBI" id="CHEBI:29105"/>
    </ligand>
</feature>
<keyword evidence="2" id="KW-0479">Metal-binding</keyword>
<protein>
    <submittedName>
        <fullName evidence="4">NAD-dependent protein deacetylase, SIR2 family</fullName>
    </submittedName>
</protein>
<reference evidence="4 5" key="1">
    <citation type="journal article" date="2021" name="Sci. Rep.">
        <title>The distribution of antibiotic resistance genes in chicken gut microbiota commensals.</title>
        <authorList>
            <person name="Juricova H."/>
            <person name="Matiasovicova J."/>
            <person name="Kubasova T."/>
            <person name="Cejkova D."/>
            <person name="Rychlik I."/>
        </authorList>
    </citation>
    <scope>NUCLEOTIDE SEQUENCE [LARGE SCALE GENOMIC DNA]</scope>
    <source>
        <strain evidence="4 5">An773</strain>
    </source>
</reference>
<feature type="binding site" evidence="2">
    <location>
        <position position="141"/>
    </location>
    <ligand>
        <name>Zn(2+)</name>
        <dbReference type="ChEBI" id="CHEBI:29105"/>
    </ligand>
</feature>
<name>A0ABS2EAU9_9FIRM</name>
<sequence>MGEAYKKIYKEIRDADALLIGASNGLSISEGYNIFADDRWFRENFRDFRARYGIRSVLQGLFFQYPSEETRWAFFSRLISRKCYLEQPGSVMKDLYRLVGQKDYFVVTSNGEDHFVPAGFSRDKIFEMEGRLTQSRCRNGCEGVLYENRDEVLKMAGAERDGVVPAELIPRCPKCGSPVTVNMADSNAFFQTEQFQRKMADYQNFIKQYHGKKLVILEFGVGWRNRMIKEPFMRLAASEPEAVYITFNKGEIYIPDEIRGRSIGVDGDIAAALEEILKTGEVL</sequence>
<feature type="domain" description="Deacetylase sirtuin-type" evidence="3">
    <location>
        <begin position="1"/>
        <end position="283"/>
    </location>
</feature>
<dbReference type="RefSeq" id="WP_081957910.1">
    <property type="nucleotide sequence ID" value="NZ_JACLYY010000012.1"/>
</dbReference>
<evidence type="ECO:0000259" key="3">
    <source>
        <dbReference type="PROSITE" id="PS50305"/>
    </source>
</evidence>
<dbReference type="Proteomes" id="UP000716906">
    <property type="component" value="Unassembled WGS sequence"/>
</dbReference>
<dbReference type="PROSITE" id="PS50305">
    <property type="entry name" value="SIRTUIN"/>
    <property type="match status" value="1"/>
</dbReference>
<dbReference type="SUPFAM" id="SSF52467">
    <property type="entry name" value="DHS-like NAD/FAD-binding domain"/>
    <property type="match status" value="1"/>
</dbReference>
<feature type="binding site" evidence="2">
    <location>
        <position position="172"/>
    </location>
    <ligand>
        <name>Zn(2+)</name>
        <dbReference type="ChEBI" id="CHEBI:29105"/>
    </ligand>
</feature>
<comment type="caution">
    <text evidence="4">The sequence shown here is derived from an EMBL/GenBank/DDBJ whole genome shotgun (WGS) entry which is preliminary data.</text>
</comment>
<keyword evidence="2" id="KW-0862">Zinc</keyword>
<feature type="binding site" evidence="2">
    <location>
        <position position="137"/>
    </location>
    <ligand>
        <name>Zn(2+)</name>
        <dbReference type="ChEBI" id="CHEBI:29105"/>
    </ligand>
</feature>
<evidence type="ECO:0000313" key="4">
    <source>
        <dbReference type="EMBL" id="MBM6738766.1"/>
    </source>
</evidence>